<name>S0EZI9_CHTCT</name>
<evidence type="ECO:0000313" key="3">
    <source>
        <dbReference type="Proteomes" id="UP000014227"/>
    </source>
</evidence>
<dbReference type="eggNOG" id="COG0457">
    <property type="taxonomic scope" value="Bacteria"/>
</dbReference>
<dbReference type="AlphaFoldDB" id="S0EZI9"/>
<proteinExistence type="predicted"/>
<dbReference type="HOGENOM" id="CLU_697737_0_0_0"/>
<gene>
    <name evidence="2" type="ORF">CCALI_02517</name>
</gene>
<reference evidence="3" key="1">
    <citation type="submission" date="2013-03" db="EMBL/GenBank/DDBJ databases">
        <title>Genome sequence of Chthonomonas calidirosea, the first sequenced genome from the Armatimonadetes phylum (formally candidate division OP10).</title>
        <authorList>
            <person name="Lee K.C.Y."/>
            <person name="Morgan X.C."/>
            <person name="Dunfield P.F."/>
            <person name="Tamas I."/>
            <person name="Houghton K.M."/>
            <person name="Vyssotski M."/>
            <person name="Ryan J.L.J."/>
            <person name="Lagutin K."/>
            <person name="McDonald I.R."/>
            <person name="Stott M.B."/>
        </authorList>
    </citation>
    <scope>NUCLEOTIDE SEQUENCE [LARGE SCALE GENOMIC DNA]</scope>
    <source>
        <strain evidence="3">DSM 23976 / ICMP 18418 / T49</strain>
    </source>
</reference>
<feature type="chain" id="PRO_5004485921" description="Tetratricopeptide repeat" evidence="1">
    <location>
        <begin position="32"/>
        <end position="395"/>
    </location>
</feature>
<dbReference type="EMBL" id="HF951689">
    <property type="protein sequence ID" value="CCW36314.1"/>
    <property type="molecule type" value="Genomic_DNA"/>
</dbReference>
<evidence type="ECO:0000256" key="1">
    <source>
        <dbReference type="SAM" id="SignalP"/>
    </source>
</evidence>
<evidence type="ECO:0008006" key="4">
    <source>
        <dbReference type="Google" id="ProtNLM"/>
    </source>
</evidence>
<dbReference type="PATRIC" id="fig|1303518.3.peg.2617"/>
<keyword evidence="3" id="KW-1185">Reference proteome</keyword>
<feature type="signal peptide" evidence="1">
    <location>
        <begin position="1"/>
        <end position="31"/>
    </location>
</feature>
<keyword evidence="1" id="KW-0732">Signal</keyword>
<dbReference type="SUPFAM" id="SSF48452">
    <property type="entry name" value="TPR-like"/>
    <property type="match status" value="2"/>
</dbReference>
<dbReference type="Proteomes" id="UP000014227">
    <property type="component" value="Chromosome I"/>
</dbReference>
<dbReference type="Gene3D" id="1.25.40.10">
    <property type="entry name" value="Tetratricopeptide repeat domain"/>
    <property type="match status" value="1"/>
</dbReference>
<dbReference type="RefSeq" id="WP_016483825.1">
    <property type="nucleotide sequence ID" value="NC_021487.1"/>
</dbReference>
<sequence>MNHQHLCFKRLLGLCGLGILGLLQPMPSSQAQIAAPQPDVRLIYLAVVPFIDHVNALLFTACQWEQKGQYARAFSLAKQALAYVEDKHTQQQAQEAVKAAIKTVEQMQKGSSASVKEGLIGSSSEDYYEQEMLARLLSKKVQTHIYLGHLLTCEGEYRKAVQEFDAGRGEEVIAQYPSADGRSLLQKTKSVLDLMTPPLPMCNPYFDEAYCEYHLGEYAKAMETFCAGLEEYGMMTLYPLYYARFKKTPQLVGPKELGAVLALMESGNVTMDDGASSLPFRIPPDPRYSYNWDKALKYAEEGYKLMPNNLDLAQQYYVLLCTFKRYQEAIEVWRHMYALAQKGPSAYETVDPCLMQDLWGCLVLVPDTEWEAWKRAHGGRDAYPIPVINSLPSKH</sequence>
<dbReference type="KEGG" id="ccz:CCALI_02517"/>
<dbReference type="InParanoid" id="S0EZI9"/>
<accession>S0EZI9</accession>
<organism evidence="2 3">
    <name type="scientific">Chthonomonas calidirosea (strain DSM 23976 / ICMP 18418 / T49)</name>
    <dbReference type="NCBI Taxonomy" id="1303518"/>
    <lineage>
        <taxon>Bacteria</taxon>
        <taxon>Bacillati</taxon>
        <taxon>Armatimonadota</taxon>
        <taxon>Chthonomonadia</taxon>
        <taxon>Chthonomonadales</taxon>
        <taxon>Chthonomonadaceae</taxon>
        <taxon>Chthonomonas</taxon>
    </lineage>
</organism>
<evidence type="ECO:0000313" key="2">
    <source>
        <dbReference type="EMBL" id="CCW36314.1"/>
    </source>
</evidence>
<protein>
    <recommendedName>
        <fullName evidence="4">Tetratricopeptide repeat</fullName>
    </recommendedName>
</protein>
<dbReference type="InterPro" id="IPR011990">
    <property type="entry name" value="TPR-like_helical_dom_sf"/>
</dbReference>